<dbReference type="Pfam" id="PF01420">
    <property type="entry name" value="Methylase_S"/>
    <property type="match status" value="2"/>
</dbReference>
<reference evidence="7" key="1">
    <citation type="submission" date="2017-08" db="EMBL/GenBank/DDBJ databases">
        <authorList>
            <person name="Varghese N."/>
            <person name="Submissions S."/>
        </authorList>
    </citation>
    <scope>NUCLEOTIDE SEQUENCE [LARGE SCALE GENOMIC DNA]</scope>
    <source>
        <strain evidence="7">JC22</strain>
    </source>
</reference>
<dbReference type="CDD" id="cd17254">
    <property type="entry name" value="RMtype1_S_FclI-TRD1-CR1_like"/>
    <property type="match status" value="1"/>
</dbReference>
<dbReference type="InterPro" id="IPR000055">
    <property type="entry name" value="Restrct_endonuc_typeI_TRD"/>
</dbReference>
<feature type="coiled-coil region" evidence="4">
    <location>
        <begin position="166"/>
        <end position="193"/>
    </location>
</feature>
<keyword evidence="3" id="KW-0238">DNA-binding</keyword>
<dbReference type="SUPFAM" id="SSF116734">
    <property type="entry name" value="DNA methylase specificity domain"/>
    <property type="match status" value="2"/>
</dbReference>
<feature type="domain" description="Type I restriction modification DNA specificity" evidence="5">
    <location>
        <begin position="213"/>
        <end position="388"/>
    </location>
</feature>
<evidence type="ECO:0000313" key="6">
    <source>
        <dbReference type="EMBL" id="SOC21710.1"/>
    </source>
</evidence>
<keyword evidence="4" id="KW-0175">Coiled coil</keyword>
<dbReference type="InterPro" id="IPR052021">
    <property type="entry name" value="Type-I_RS_S_subunit"/>
</dbReference>
<dbReference type="PANTHER" id="PTHR30408:SF12">
    <property type="entry name" value="TYPE I RESTRICTION ENZYME MJAVIII SPECIFICITY SUBUNIT"/>
    <property type="match status" value="1"/>
</dbReference>
<proteinExistence type="inferred from homology"/>
<feature type="coiled-coil region" evidence="4">
    <location>
        <begin position="373"/>
        <end position="400"/>
    </location>
</feature>
<comment type="similarity">
    <text evidence="1">Belongs to the type-I restriction system S methylase family.</text>
</comment>
<dbReference type="Gene3D" id="1.10.287.1120">
    <property type="entry name" value="Bipartite methylase S protein"/>
    <property type="match status" value="1"/>
</dbReference>
<accession>A0A285THN0</accession>
<evidence type="ECO:0000256" key="1">
    <source>
        <dbReference type="ARBA" id="ARBA00010923"/>
    </source>
</evidence>
<keyword evidence="7" id="KW-1185">Reference proteome</keyword>
<name>A0A285THN0_9BACL</name>
<evidence type="ECO:0000313" key="7">
    <source>
        <dbReference type="Proteomes" id="UP000219636"/>
    </source>
</evidence>
<protein>
    <submittedName>
        <fullName evidence="6">Type I restriction enzyme S subunit</fullName>
    </submittedName>
</protein>
<dbReference type="GO" id="GO:0003677">
    <property type="term" value="F:DNA binding"/>
    <property type="evidence" value="ECO:0007669"/>
    <property type="project" value="UniProtKB-KW"/>
</dbReference>
<feature type="domain" description="Type I restriction modification DNA specificity" evidence="5">
    <location>
        <begin position="17"/>
        <end position="182"/>
    </location>
</feature>
<organism evidence="6 7">
    <name type="scientific">Ureibacillus xyleni</name>
    <dbReference type="NCBI Taxonomy" id="614648"/>
    <lineage>
        <taxon>Bacteria</taxon>
        <taxon>Bacillati</taxon>
        <taxon>Bacillota</taxon>
        <taxon>Bacilli</taxon>
        <taxon>Bacillales</taxon>
        <taxon>Caryophanaceae</taxon>
        <taxon>Ureibacillus</taxon>
    </lineage>
</organism>
<dbReference type="RefSeq" id="WP_097074666.1">
    <property type="nucleotide sequence ID" value="NZ_OBMQ01000013.1"/>
</dbReference>
<evidence type="ECO:0000256" key="2">
    <source>
        <dbReference type="ARBA" id="ARBA00022747"/>
    </source>
</evidence>
<evidence type="ECO:0000259" key="5">
    <source>
        <dbReference type="Pfam" id="PF01420"/>
    </source>
</evidence>
<dbReference type="Proteomes" id="UP000219636">
    <property type="component" value="Unassembled WGS sequence"/>
</dbReference>
<dbReference type="EMBL" id="OBMQ01000013">
    <property type="protein sequence ID" value="SOC21710.1"/>
    <property type="molecule type" value="Genomic_DNA"/>
</dbReference>
<dbReference type="PANTHER" id="PTHR30408">
    <property type="entry name" value="TYPE-1 RESTRICTION ENZYME ECOKI SPECIFICITY PROTEIN"/>
    <property type="match status" value="1"/>
</dbReference>
<evidence type="ECO:0000256" key="3">
    <source>
        <dbReference type="ARBA" id="ARBA00023125"/>
    </source>
</evidence>
<dbReference type="AlphaFoldDB" id="A0A285THN0"/>
<dbReference type="Gene3D" id="3.90.220.20">
    <property type="entry name" value="DNA methylase specificity domains"/>
    <property type="match status" value="2"/>
</dbReference>
<dbReference type="InterPro" id="IPR044946">
    <property type="entry name" value="Restrct_endonuc_typeI_TRD_sf"/>
</dbReference>
<dbReference type="GO" id="GO:0009307">
    <property type="term" value="P:DNA restriction-modification system"/>
    <property type="evidence" value="ECO:0007669"/>
    <property type="project" value="UniProtKB-KW"/>
</dbReference>
<sequence>MAEVRDGYKITELGEIPLEWDVVQQGDISVFYNGRAYKQTEFKNSGTPIIRIQNLTGIKEPVYSDLILEEQKYANPGDLLYAWSATFGPYIWNGPRSIFHYHIWRIEINEKILDKLFYYYRLDFVSRELQGKKNGFSFVHITKSLMESHKIALPPLKEQQKIAEILSSVDTQIEQTEQLIEKTKELKKGLMQQLLTKGIGHTEFKQSELGEIPVTWGVASFEELGVFFKGKGIAKKDLSELGEPCILYGQLYTTYKEVIKEIVYRTDIKVKNPVIGYANDLLIPSSGETAIDIATSAALMVDCVLIGGDINLFRPNQSIDSRFVSFQLNSTRKEDLAKLAQGSSVYHLYAPSLSGFKILIAPLEEQQKIASILSTVDAEIASYEQEKAKYEELKKGLMQQLLTGKIRVKVDA</sequence>
<gene>
    <name evidence="6" type="ORF">SAMN05880501_11348</name>
</gene>
<dbReference type="OrthoDB" id="9795776at2"/>
<keyword evidence="2" id="KW-0680">Restriction system</keyword>
<evidence type="ECO:0000256" key="4">
    <source>
        <dbReference type="SAM" id="Coils"/>
    </source>
</evidence>